<sequence length="79" mass="8744">MNYTDSDFPVCIREAEMATLAGGMVVRYEESGGARDVFVDDEWSSRATLFPGMNLELESGGTRYLLSADDNGLRVERMA</sequence>
<accession>A0A7J0BUN2</accession>
<proteinExistence type="predicted"/>
<dbReference type="Proteomes" id="UP000503820">
    <property type="component" value="Unassembled WGS sequence"/>
</dbReference>
<comment type="caution">
    <text evidence="1">The sequence shown here is derived from an EMBL/GenBank/DDBJ whole genome shotgun (WGS) entry which is preliminary data.</text>
</comment>
<dbReference type="RefSeq" id="WP_174410016.1">
    <property type="nucleotide sequence ID" value="NZ_BLVP01000008.1"/>
</dbReference>
<protein>
    <submittedName>
        <fullName evidence="1">Uncharacterized protein</fullName>
    </submittedName>
</protein>
<gene>
    <name evidence="1" type="ORF">DSM19430T_21010</name>
</gene>
<name>A0A7J0BUN2_9BACT</name>
<keyword evidence="2" id="KW-1185">Reference proteome</keyword>
<evidence type="ECO:0000313" key="1">
    <source>
        <dbReference type="EMBL" id="GFM37417.1"/>
    </source>
</evidence>
<organism evidence="1 2">
    <name type="scientific">Desulfovibrio psychrotolerans</name>
    <dbReference type="NCBI Taxonomy" id="415242"/>
    <lineage>
        <taxon>Bacteria</taxon>
        <taxon>Pseudomonadati</taxon>
        <taxon>Thermodesulfobacteriota</taxon>
        <taxon>Desulfovibrionia</taxon>
        <taxon>Desulfovibrionales</taxon>
        <taxon>Desulfovibrionaceae</taxon>
        <taxon>Desulfovibrio</taxon>
    </lineage>
</organism>
<dbReference type="EMBL" id="BLVP01000008">
    <property type="protein sequence ID" value="GFM37417.1"/>
    <property type="molecule type" value="Genomic_DNA"/>
</dbReference>
<reference evidence="1 2" key="1">
    <citation type="submission" date="2020-05" db="EMBL/GenBank/DDBJ databases">
        <title>Draft genome sequence of Desulfovibrio psychrotolerans JS1T.</title>
        <authorList>
            <person name="Ueno A."/>
            <person name="Tamazawa S."/>
            <person name="Tamamura S."/>
            <person name="Murakami T."/>
            <person name="Kiyama T."/>
            <person name="Inomata H."/>
            <person name="Amano Y."/>
            <person name="Miyakawa K."/>
            <person name="Tamaki H."/>
            <person name="Naganuma T."/>
            <person name="Kaneko K."/>
        </authorList>
    </citation>
    <scope>NUCLEOTIDE SEQUENCE [LARGE SCALE GENOMIC DNA]</scope>
    <source>
        <strain evidence="1 2">JS1</strain>
    </source>
</reference>
<evidence type="ECO:0000313" key="2">
    <source>
        <dbReference type="Proteomes" id="UP000503820"/>
    </source>
</evidence>
<dbReference type="AlphaFoldDB" id="A0A7J0BUN2"/>